<dbReference type="GO" id="GO:0009279">
    <property type="term" value="C:cell outer membrane"/>
    <property type="evidence" value="ECO:0007669"/>
    <property type="project" value="UniProtKB-SubCell"/>
</dbReference>
<evidence type="ECO:0000256" key="1">
    <source>
        <dbReference type="ARBA" id="ARBA00004442"/>
    </source>
</evidence>
<dbReference type="Pfam" id="PF00593">
    <property type="entry name" value="TonB_dep_Rec_b-barrel"/>
    <property type="match status" value="1"/>
</dbReference>
<evidence type="ECO:0000313" key="5">
    <source>
        <dbReference type="EMBL" id="NVN41258.1"/>
    </source>
</evidence>
<comment type="subcellular location">
    <subcellularLocation>
        <location evidence="1">Cell outer membrane</location>
    </subcellularLocation>
</comment>
<proteinExistence type="predicted"/>
<evidence type="ECO:0000313" key="6">
    <source>
        <dbReference type="Proteomes" id="UP000585665"/>
    </source>
</evidence>
<sequence length="738" mass="80839">MESQSGIESVNVSGVRRFAGGIMRRQTAAESRSSIGQQYISQKMGASAPLALVSALPGVNYNNSDPLGLAIRQTMTIRGLSMGEMGWVLEGMQGMDQAYYQPYMETWADSENIADMTVIQGSSRLVDPVSTASGGEVIVTVRDPSDKMGGHLSYSAGSYRAQRVFARLDSGYIGNSGVKMFASYSYTAANLFTGSGRNHRTQVDYKITKDWGDYGKSSIYASYDNWYNARLNTTGLSQWEAANAVDNNFSAGNLASTYIPGKTTNYWKPYVYKNEDALVSMQNVFRVAKGVTFHFNPYFRWEATNAPGQTSANVNSLYVGNEKADVNTSGLYYTNAATGQFSAMSNTRQNIYAEGINTYFDIDLTRTNTMQVGYWFDNFSLSQLGSLSPLDQYGNAANDMGKYILRATDGRAISGSNFTLQQQTHALYIGDTQTFFGGKLKIAAGFREMLNYINGTNYVGSQGKFSNSFTQPMPRVSISYDINPHTQVYVNGITNVRAAMPGNSYTTLYNVSTGAVSQQGLASVKPEYTIGEELGLRYHGAVQASVALFNMNMTNHQISTLAVQNGALVSQAISAGGETIRGVTAELATRSYYGFSPYVNAQYVHATMDNDMTYGGKVYHTAGKVMVTTPKFMANIGVNYEHGPFFANLAFKWVDSQYSTFMNDQSMPAYKTVDLGLGYRLPSYWIAHAPTVRLNFTNLSNVHYLGSVASPTVSYKVSQPGYYLAAPMTVMMTASTDF</sequence>
<keyword evidence="5" id="KW-0675">Receptor</keyword>
<dbReference type="SUPFAM" id="SSF56935">
    <property type="entry name" value="Porins"/>
    <property type="match status" value="1"/>
</dbReference>
<evidence type="ECO:0000256" key="2">
    <source>
        <dbReference type="ARBA" id="ARBA00023136"/>
    </source>
</evidence>
<feature type="domain" description="TonB-dependent receptor-like beta-barrel" evidence="4">
    <location>
        <begin position="233"/>
        <end position="699"/>
    </location>
</feature>
<keyword evidence="3" id="KW-0998">Cell outer membrane</keyword>
<keyword evidence="2" id="KW-0472">Membrane</keyword>
<gene>
    <name evidence="5" type="ORF">HUK82_11890</name>
</gene>
<keyword evidence="6" id="KW-1185">Reference proteome</keyword>
<dbReference type="InterPro" id="IPR036942">
    <property type="entry name" value="Beta-barrel_TonB_sf"/>
</dbReference>
<dbReference type="AlphaFoldDB" id="A0A850PBD4"/>
<comment type="caution">
    <text evidence="5">The sequence shown here is derived from an EMBL/GenBank/DDBJ whole genome shotgun (WGS) entry which is preliminary data.</text>
</comment>
<dbReference type="EMBL" id="JABXXR010000106">
    <property type="protein sequence ID" value="NVN41258.1"/>
    <property type="molecule type" value="Genomic_DNA"/>
</dbReference>
<dbReference type="InterPro" id="IPR000531">
    <property type="entry name" value="Beta-barrel_TonB"/>
</dbReference>
<evidence type="ECO:0000259" key="4">
    <source>
        <dbReference type="Pfam" id="PF00593"/>
    </source>
</evidence>
<name>A0A850PBD4_9PROT</name>
<organism evidence="5 6">
    <name type="scientific">Ameyamaea chiangmaiensis</name>
    <dbReference type="NCBI Taxonomy" id="442969"/>
    <lineage>
        <taxon>Bacteria</taxon>
        <taxon>Pseudomonadati</taxon>
        <taxon>Pseudomonadota</taxon>
        <taxon>Alphaproteobacteria</taxon>
        <taxon>Acetobacterales</taxon>
        <taxon>Acetobacteraceae</taxon>
        <taxon>Ameyamaea</taxon>
    </lineage>
</organism>
<evidence type="ECO:0000256" key="3">
    <source>
        <dbReference type="ARBA" id="ARBA00023237"/>
    </source>
</evidence>
<protein>
    <submittedName>
        <fullName evidence="5">TonB-dependent receptor</fullName>
    </submittedName>
</protein>
<accession>A0A850PBD4</accession>
<reference evidence="5 6" key="1">
    <citation type="submission" date="2020-06" db="EMBL/GenBank/DDBJ databases">
        <title>Description of novel acetic acid bacteria.</title>
        <authorList>
            <person name="Sombolestani A."/>
        </authorList>
    </citation>
    <scope>NUCLEOTIDE SEQUENCE [LARGE SCALE GENOMIC DNA]</scope>
    <source>
        <strain evidence="5 6">LMG 27010</strain>
    </source>
</reference>
<dbReference type="Gene3D" id="2.40.170.20">
    <property type="entry name" value="TonB-dependent receptor, beta-barrel domain"/>
    <property type="match status" value="1"/>
</dbReference>
<dbReference type="Proteomes" id="UP000585665">
    <property type="component" value="Unassembled WGS sequence"/>
</dbReference>